<feature type="non-terminal residue" evidence="1">
    <location>
        <position position="1"/>
    </location>
</feature>
<dbReference type="RefSeq" id="WP_211321104.1">
    <property type="nucleotide sequence ID" value="NZ_QXEV01000043.1"/>
</dbReference>
<dbReference type="InParanoid" id="A0A397QUZ5"/>
<name>A0A397QUZ5_9MOLU</name>
<protein>
    <submittedName>
        <fullName evidence="1">Uncharacterized protein</fullName>
    </submittedName>
</protein>
<proteinExistence type="predicted"/>
<dbReference type="AlphaFoldDB" id="A0A397QUZ5"/>
<comment type="caution">
    <text evidence="1">The sequence shown here is derived from an EMBL/GenBank/DDBJ whole genome shotgun (WGS) entry which is preliminary data.</text>
</comment>
<organism evidence="1 2">
    <name type="scientific">Anaeroplasma bactoclasticum</name>
    <dbReference type="NCBI Taxonomy" id="2088"/>
    <lineage>
        <taxon>Bacteria</taxon>
        <taxon>Bacillati</taxon>
        <taxon>Mycoplasmatota</taxon>
        <taxon>Mollicutes</taxon>
        <taxon>Anaeroplasmatales</taxon>
        <taxon>Anaeroplasmataceae</taxon>
        <taxon>Anaeroplasma</taxon>
    </lineage>
</organism>
<evidence type="ECO:0000313" key="1">
    <source>
        <dbReference type="EMBL" id="RIA64726.1"/>
    </source>
</evidence>
<evidence type="ECO:0000313" key="2">
    <source>
        <dbReference type="Proteomes" id="UP000266506"/>
    </source>
</evidence>
<dbReference type="EMBL" id="QXEV01000043">
    <property type="protein sequence ID" value="RIA64726.1"/>
    <property type="molecule type" value="Genomic_DNA"/>
</dbReference>
<sequence>ISLTLMRLLELKVFEDEIPAAQLFEFVRQYNVTENYDLTYINNSTWSRTFEKIKEKLGLSKLGNVYLSKKDMDLLFQTELDY</sequence>
<accession>A0A397QUZ5</accession>
<gene>
    <name evidence="1" type="ORF">EI71_01966</name>
</gene>
<keyword evidence="2" id="KW-1185">Reference proteome</keyword>
<reference evidence="1 2" key="1">
    <citation type="submission" date="2018-08" db="EMBL/GenBank/DDBJ databases">
        <title>Genomic Encyclopedia of Archaeal and Bacterial Type Strains, Phase II (KMG-II): from individual species to whole genera.</title>
        <authorList>
            <person name="Goeker M."/>
        </authorList>
    </citation>
    <scope>NUCLEOTIDE SEQUENCE [LARGE SCALE GENOMIC DNA]</scope>
    <source>
        <strain evidence="1 2">ATCC 27112</strain>
    </source>
</reference>
<dbReference type="Proteomes" id="UP000266506">
    <property type="component" value="Unassembled WGS sequence"/>
</dbReference>